<reference evidence="4" key="1">
    <citation type="submission" date="2015-09" db="EMBL/GenBank/DDBJ databases">
        <authorList>
            <consortium name="Pathogen Informatics"/>
        </authorList>
    </citation>
    <scope>NUCLEOTIDE SEQUENCE</scope>
    <source>
        <strain evidence="4">2789STDY5834896</strain>
    </source>
</reference>
<protein>
    <recommendedName>
        <fullName evidence="3">HTH tetR-type domain-containing protein</fullName>
    </recommendedName>
</protein>
<evidence type="ECO:0000313" key="4">
    <source>
        <dbReference type="EMBL" id="SCJ62152.1"/>
    </source>
</evidence>
<feature type="DNA-binding region" description="H-T-H motif" evidence="2">
    <location>
        <begin position="29"/>
        <end position="48"/>
    </location>
</feature>
<keyword evidence="1 2" id="KW-0238">DNA-binding</keyword>
<dbReference type="EMBL" id="FMHG01000001">
    <property type="protein sequence ID" value="SCJ62152.1"/>
    <property type="molecule type" value="Genomic_DNA"/>
</dbReference>
<name>A0A1C6HWA3_9FIRM</name>
<accession>A0A1C6HWA3</accession>
<dbReference type="GO" id="GO:0003677">
    <property type="term" value="F:DNA binding"/>
    <property type="evidence" value="ECO:0007669"/>
    <property type="project" value="UniProtKB-UniRule"/>
</dbReference>
<dbReference type="InterPro" id="IPR009057">
    <property type="entry name" value="Homeodomain-like_sf"/>
</dbReference>
<evidence type="ECO:0000256" key="1">
    <source>
        <dbReference type="ARBA" id="ARBA00023125"/>
    </source>
</evidence>
<proteinExistence type="predicted"/>
<dbReference type="SUPFAM" id="SSF48498">
    <property type="entry name" value="Tetracyclin repressor-like, C-terminal domain"/>
    <property type="match status" value="1"/>
</dbReference>
<dbReference type="PROSITE" id="PS50977">
    <property type="entry name" value="HTH_TETR_2"/>
    <property type="match status" value="1"/>
</dbReference>
<gene>
    <name evidence="4" type="ORF">SAMEA3545359_01099</name>
</gene>
<evidence type="ECO:0000256" key="2">
    <source>
        <dbReference type="PROSITE-ProRule" id="PRU00335"/>
    </source>
</evidence>
<dbReference type="SUPFAM" id="SSF46689">
    <property type="entry name" value="Homeodomain-like"/>
    <property type="match status" value="1"/>
</dbReference>
<organism evidence="4">
    <name type="scientific">uncultured Anaerotruncus sp</name>
    <dbReference type="NCBI Taxonomy" id="905011"/>
    <lineage>
        <taxon>Bacteria</taxon>
        <taxon>Bacillati</taxon>
        <taxon>Bacillota</taxon>
        <taxon>Clostridia</taxon>
        <taxon>Eubacteriales</taxon>
        <taxon>Oscillospiraceae</taxon>
        <taxon>Anaerotruncus</taxon>
        <taxon>environmental samples</taxon>
    </lineage>
</organism>
<dbReference type="Gene3D" id="1.10.357.10">
    <property type="entry name" value="Tetracycline Repressor, domain 2"/>
    <property type="match status" value="1"/>
</dbReference>
<dbReference type="AlphaFoldDB" id="A0A1C6HWA3"/>
<evidence type="ECO:0000259" key="3">
    <source>
        <dbReference type="PROSITE" id="PS50977"/>
    </source>
</evidence>
<feature type="domain" description="HTH tetR-type" evidence="3">
    <location>
        <begin position="6"/>
        <end position="66"/>
    </location>
</feature>
<dbReference type="InterPro" id="IPR001647">
    <property type="entry name" value="HTH_TetR"/>
</dbReference>
<sequence length="200" mass="22890">MPAKKKVTRAAMLQAAVEILRKEGHDHLNARSVAQKLGCSTQPIYTEFGSMEALKAEMKREAERLYVQAVAHYTAQSKYPPYMAFGLGFIRFAKQEKEMFRYLYMRDRHGNGRAIDDINAPNIMQTLTQRYNMAADQAKQLHYDMMIYAYGLAVMVNANYLDIDEDEICRRLRLEFVALARVYGAQEDALAAEDSKMGKV</sequence>
<dbReference type="InterPro" id="IPR036271">
    <property type="entry name" value="Tet_transcr_reg_TetR-rel_C_sf"/>
</dbReference>